<feature type="domain" description="ABC transporter" evidence="10">
    <location>
        <begin position="420"/>
        <end position="622"/>
    </location>
</feature>
<feature type="transmembrane region" description="Helical" evidence="9">
    <location>
        <begin position="199"/>
        <end position="220"/>
    </location>
</feature>
<dbReference type="Pfam" id="PF00005">
    <property type="entry name" value="ABC_tran"/>
    <property type="match status" value="1"/>
</dbReference>
<dbReference type="OMA" id="YFSFNHV"/>
<dbReference type="PROSITE" id="PS00211">
    <property type="entry name" value="ABC_TRANSPORTER_1"/>
    <property type="match status" value="1"/>
</dbReference>
<dbReference type="Gene3D" id="1.20.1560.10">
    <property type="entry name" value="ABC transporter type 1, transmembrane domain"/>
    <property type="match status" value="1"/>
</dbReference>
<dbReference type="InterPro" id="IPR050835">
    <property type="entry name" value="ABC_transporter_sub-D"/>
</dbReference>
<evidence type="ECO:0000256" key="8">
    <source>
        <dbReference type="SAM" id="MobiDB-lite"/>
    </source>
</evidence>
<dbReference type="Gene3D" id="3.40.50.300">
    <property type="entry name" value="P-loop containing nucleotide triphosphate hydrolases"/>
    <property type="match status" value="1"/>
</dbReference>
<evidence type="ECO:0000313" key="12">
    <source>
        <dbReference type="EMBL" id="OLP78310.1"/>
    </source>
</evidence>
<accession>A0A1Q9C5X3</accession>
<dbReference type="GO" id="GO:0016887">
    <property type="term" value="F:ATP hydrolysis activity"/>
    <property type="evidence" value="ECO:0007669"/>
    <property type="project" value="InterPro"/>
</dbReference>
<dbReference type="PROSITE" id="PS50929">
    <property type="entry name" value="ABC_TM1F"/>
    <property type="match status" value="1"/>
</dbReference>
<feature type="compositionally biased region" description="Basic and acidic residues" evidence="8">
    <location>
        <begin position="367"/>
        <end position="377"/>
    </location>
</feature>
<feature type="transmembrane region" description="Helical" evidence="9">
    <location>
        <begin position="53"/>
        <end position="76"/>
    </location>
</feature>
<comment type="caution">
    <text evidence="12">The sequence shown here is derived from an EMBL/GenBank/DDBJ whole genome shotgun (WGS) entry which is preliminary data.</text>
</comment>
<dbReference type="GO" id="GO:0005524">
    <property type="term" value="F:ATP binding"/>
    <property type="evidence" value="ECO:0007669"/>
    <property type="project" value="UniProtKB-KW"/>
</dbReference>
<evidence type="ECO:0000256" key="3">
    <source>
        <dbReference type="ARBA" id="ARBA00022692"/>
    </source>
</evidence>
<dbReference type="PANTHER" id="PTHR11384">
    <property type="entry name" value="ATP-BINDING CASSETTE, SUB-FAMILY D MEMBER"/>
    <property type="match status" value="1"/>
</dbReference>
<evidence type="ECO:0000259" key="11">
    <source>
        <dbReference type="PROSITE" id="PS50929"/>
    </source>
</evidence>
<dbReference type="Pfam" id="PF06472">
    <property type="entry name" value="ABC_membrane_2"/>
    <property type="match status" value="1"/>
</dbReference>
<dbReference type="InterPro" id="IPR003439">
    <property type="entry name" value="ABC_transporter-like_ATP-bd"/>
</dbReference>
<sequence>MAQEKVQGKGVQQAKTAVLGLGQPAKVGCCASLRAFATLFTPYFLDPKTRCRAWFLMLLIIASTYGQVAMTLQLAHVHGNLQTHLAKGHPDHFWKVWWELLGLVALLMPVILVHIGSICLLQLDWRRYLSRRMLQNYVNEDNGFYRLSMEYGNVDNPDERIGQNIASFTHFSIHLMTSLLKDFLNITMSSMRLFAMSPLLFYILAAVSLVYTLVSLGLFAGPLIRVQRRVLAVEANLRYCLVRIRESGESVAFFRGYKYEYECCEKVLDYAIWAEYKKHAIEILFGLFKHVVEHAVELVPFLVIVPMYFKGTVEFGAIAQSHAYFKKSMSGMMDLGGELNNIAKLGAESVRLKELWDALRKINEEGHEGKGASDAKSEASTATDSEDMSDIEALSSSDEMELEKLRVEDLDSDLHDNLRIQVAELTLFPPLGDTPLMEGLSFSLYAGQSLLIEGASGSGKSSLLRAIAGLWVSGHGRIRRTRLERCFFVPQTPYICLGSLQDNLLYPRREGVEEPSRSRIFEVLKQLNIDHLPKRFGMDEEVGLQKILSGGERQRLNLARLLLQPNVDLAILDESTSALDEENERTAYELVYLFISTFQGPKARAQVKSDGARVCHGEMTEVSAG</sequence>
<protein>
    <submittedName>
        <fullName evidence="12">Putative ABC transporter ATP-binding protein</fullName>
    </submittedName>
</protein>
<dbReference type="EMBL" id="LSRX01001628">
    <property type="protein sequence ID" value="OLP78310.1"/>
    <property type="molecule type" value="Genomic_DNA"/>
</dbReference>
<dbReference type="PANTHER" id="PTHR11384:SF59">
    <property type="entry name" value="LYSOSOMAL COBALAMIN TRANSPORTER ABCD4"/>
    <property type="match status" value="1"/>
</dbReference>
<keyword evidence="6 9" id="KW-1133">Transmembrane helix</keyword>
<dbReference type="AlphaFoldDB" id="A0A1Q9C5X3"/>
<feature type="domain" description="ABC transmembrane type-1" evidence="11">
    <location>
        <begin position="160"/>
        <end position="344"/>
    </location>
</feature>
<evidence type="ECO:0000256" key="5">
    <source>
        <dbReference type="ARBA" id="ARBA00022840"/>
    </source>
</evidence>
<keyword evidence="13" id="KW-1185">Reference proteome</keyword>
<dbReference type="InterPro" id="IPR003593">
    <property type="entry name" value="AAA+_ATPase"/>
</dbReference>
<evidence type="ECO:0000256" key="4">
    <source>
        <dbReference type="ARBA" id="ARBA00022741"/>
    </source>
</evidence>
<keyword evidence="5 12" id="KW-0067">ATP-binding</keyword>
<dbReference type="SMART" id="SM00382">
    <property type="entry name" value="AAA"/>
    <property type="match status" value="1"/>
</dbReference>
<organism evidence="12 13">
    <name type="scientific">Symbiodinium microadriaticum</name>
    <name type="common">Dinoflagellate</name>
    <name type="synonym">Zooxanthella microadriatica</name>
    <dbReference type="NCBI Taxonomy" id="2951"/>
    <lineage>
        <taxon>Eukaryota</taxon>
        <taxon>Sar</taxon>
        <taxon>Alveolata</taxon>
        <taxon>Dinophyceae</taxon>
        <taxon>Suessiales</taxon>
        <taxon>Symbiodiniaceae</taxon>
        <taxon>Symbiodinium</taxon>
    </lineage>
</organism>
<evidence type="ECO:0000256" key="2">
    <source>
        <dbReference type="ARBA" id="ARBA00022448"/>
    </source>
</evidence>
<dbReference type="GO" id="GO:0140359">
    <property type="term" value="F:ABC-type transporter activity"/>
    <property type="evidence" value="ECO:0007669"/>
    <property type="project" value="InterPro"/>
</dbReference>
<proteinExistence type="inferred from homology"/>
<evidence type="ECO:0000313" key="13">
    <source>
        <dbReference type="Proteomes" id="UP000186817"/>
    </source>
</evidence>
<dbReference type="InterPro" id="IPR027417">
    <property type="entry name" value="P-loop_NTPase"/>
</dbReference>
<evidence type="ECO:0000256" key="9">
    <source>
        <dbReference type="SAM" id="Phobius"/>
    </source>
</evidence>
<feature type="region of interest" description="Disordered" evidence="8">
    <location>
        <begin position="367"/>
        <end position="390"/>
    </location>
</feature>
<keyword evidence="3 9" id="KW-0812">Transmembrane</keyword>
<evidence type="ECO:0000256" key="6">
    <source>
        <dbReference type="ARBA" id="ARBA00022989"/>
    </source>
</evidence>
<reference evidence="12 13" key="1">
    <citation type="submission" date="2016-02" db="EMBL/GenBank/DDBJ databases">
        <title>Genome analysis of coral dinoflagellate symbionts highlights evolutionary adaptations to a symbiotic lifestyle.</title>
        <authorList>
            <person name="Aranda M."/>
            <person name="Li Y."/>
            <person name="Liew Y.J."/>
            <person name="Baumgarten S."/>
            <person name="Simakov O."/>
            <person name="Wilson M."/>
            <person name="Piel J."/>
            <person name="Ashoor H."/>
            <person name="Bougouffa S."/>
            <person name="Bajic V.B."/>
            <person name="Ryu T."/>
            <person name="Ravasi T."/>
            <person name="Bayer T."/>
            <person name="Micklem G."/>
            <person name="Kim H."/>
            <person name="Bhak J."/>
            <person name="Lajeunesse T.C."/>
            <person name="Voolstra C.R."/>
        </authorList>
    </citation>
    <scope>NUCLEOTIDE SEQUENCE [LARGE SCALE GENOMIC DNA]</scope>
    <source>
        <strain evidence="12 13">CCMP2467</strain>
    </source>
</reference>
<comment type="similarity">
    <text evidence="1">Belongs to the ABC transporter superfamily. ABCD family. Peroxisomal fatty acyl CoA transporter (TC 3.A.1.203) subfamily.</text>
</comment>
<evidence type="ECO:0000256" key="1">
    <source>
        <dbReference type="ARBA" id="ARBA00008575"/>
    </source>
</evidence>
<dbReference type="InterPro" id="IPR036640">
    <property type="entry name" value="ABC1_TM_sf"/>
</dbReference>
<keyword evidence="2" id="KW-0813">Transport</keyword>
<dbReference type="GO" id="GO:0016020">
    <property type="term" value="C:membrane"/>
    <property type="evidence" value="ECO:0007669"/>
    <property type="project" value="InterPro"/>
</dbReference>
<dbReference type="PROSITE" id="PS50893">
    <property type="entry name" value="ABC_TRANSPORTER_2"/>
    <property type="match status" value="1"/>
</dbReference>
<gene>
    <name evidence="12" type="ORF">AK812_SmicGene41528</name>
</gene>
<dbReference type="InterPro" id="IPR011527">
    <property type="entry name" value="ABC1_TM_dom"/>
</dbReference>
<name>A0A1Q9C5X3_SYMMI</name>
<dbReference type="InterPro" id="IPR017871">
    <property type="entry name" value="ABC_transporter-like_CS"/>
</dbReference>
<dbReference type="SUPFAM" id="SSF52540">
    <property type="entry name" value="P-loop containing nucleoside triphosphate hydrolases"/>
    <property type="match status" value="1"/>
</dbReference>
<evidence type="ECO:0000256" key="7">
    <source>
        <dbReference type="ARBA" id="ARBA00023136"/>
    </source>
</evidence>
<dbReference type="Proteomes" id="UP000186817">
    <property type="component" value="Unassembled WGS sequence"/>
</dbReference>
<feature type="transmembrane region" description="Helical" evidence="9">
    <location>
        <begin position="96"/>
        <end position="123"/>
    </location>
</feature>
<dbReference type="SUPFAM" id="SSF90123">
    <property type="entry name" value="ABC transporter transmembrane region"/>
    <property type="match status" value="1"/>
</dbReference>
<dbReference type="OrthoDB" id="418535at2759"/>
<keyword evidence="4" id="KW-0547">Nucleotide-binding</keyword>
<keyword evidence="7 9" id="KW-0472">Membrane</keyword>
<evidence type="ECO:0000259" key="10">
    <source>
        <dbReference type="PROSITE" id="PS50893"/>
    </source>
</evidence>